<accession>B9Y546</accession>
<gene>
    <name evidence="1" type="ORF">HOLDEFILI_00927</name>
</gene>
<dbReference type="Proteomes" id="UP000005950">
    <property type="component" value="Unassembled WGS sequence"/>
</dbReference>
<sequence length="39" mass="4492">MKLLFRWRISPIRFPFKGVLNPALSITAQAERDGDCESK</sequence>
<evidence type="ECO:0000313" key="2">
    <source>
        <dbReference type="Proteomes" id="UP000005950"/>
    </source>
</evidence>
<dbReference type="HOGENOM" id="CLU_3310950_0_0_9"/>
<organism evidence="1 2">
    <name type="scientific">Holdemania filiformis DSM 12042</name>
    <dbReference type="NCBI Taxonomy" id="545696"/>
    <lineage>
        <taxon>Bacteria</taxon>
        <taxon>Bacillati</taxon>
        <taxon>Bacillota</taxon>
        <taxon>Erysipelotrichia</taxon>
        <taxon>Erysipelotrichales</taxon>
        <taxon>Erysipelotrichaceae</taxon>
        <taxon>Holdemania</taxon>
    </lineage>
</organism>
<comment type="caution">
    <text evidence="1">The sequence shown here is derived from an EMBL/GenBank/DDBJ whole genome shotgun (WGS) entry which is preliminary data.</text>
</comment>
<evidence type="ECO:0000313" key="1">
    <source>
        <dbReference type="EMBL" id="EEF68959.1"/>
    </source>
</evidence>
<reference evidence="1 2" key="1">
    <citation type="submission" date="2008-12" db="EMBL/GenBank/DDBJ databases">
        <authorList>
            <person name="Fulton L."/>
            <person name="Clifton S."/>
            <person name="Fulton B."/>
            <person name="Xu J."/>
            <person name="Minx P."/>
            <person name="Pepin K.H."/>
            <person name="Johnson M."/>
            <person name="Bhonagiri V."/>
            <person name="Nash W.E."/>
            <person name="Mardis E.R."/>
            <person name="Wilson R.K."/>
        </authorList>
    </citation>
    <scope>NUCLEOTIDE SEQUENCE [LARGE SCALE GENOMIC DNA]</scope>
    <source>
        <strain evidence="1 2">DSM 12042</strain>
    </source>
</reference>
<protein>
    <submittedName>
        <fullName evidence="1">Uncharacterized protein</fullName>
    </submittedName>
</protein>
<proteinExistence type="predicted"/>
<dbReference type="EMBL" id="ACCF01000054">
    <property type="protein sequence ID" value="EEF68959.1"/>
    <property type="molecule type" value="Genomic_DNA"/>
</dbReference>
<dbReference type="AlphaFoldDB" id="B9Y546"/>
<name>B9Y546_9FIRM</name>
<reference evidence="1 2" key="2">
    <citation type="submission" date="2009-02" db="EMBL/GenBank/DDBJ databases">
        <title>Draft genome sequence of Holdemania filiformis DSM 12042.</title>
        <authorList>
            <person name="Sudarsanam P."/>
            <person name="Ley R."/>
            <person name="Guruge J."/>
            <person name="Turnbaugh P.J."/>
            <person name="Mahowald M."/>
            <person name="Liep D."/>
            <person name="Gordon J."/>
        </authorList>
    </citation>
    <scope>NUCLEOTIDE SEQUENCE [LARGE SCALE GENOMIC DNA]</scope>
    <source>
        <strain evidence="1 2">DSM 12042</strain>
    </source>
</reference>